<dbReference type="EMBL" id="FZOL01000003">
    <property type="protein sequence ID" value="SNS10647.1"/>
    <property type="molecule type" value="Genomic_DNA"/>
</dbReference>
<dbReference type="RefSeq" id="WP_042125191.1">
    <property type="nucleotide sequence ID" value="NZ_FZOL01000003.1"/>
</dbReference>
<accession>A0A239BRL1</accession>
<keyword evidence="2" id="KW-1185">Reference proteome</keyword>
<evidence type="ECO:0000313" key="1">
    <source>
        <dbReference type="EMBL" id="SNS10647.1"/>
    </source>
</evidence>
<sequence length="210" mass="23714">MAKLIDLTGQIFGRLVVLGKFSGEAGFKSTSSRWWCKCECGVEKTYGSQALRNGRTKSCGCLDLDLKVKHGMYGTPTYRSWNSMVARCTNPRAPNYQDYGGAGVAVHERWRDFASFFSDMGERPEGTTLDRIHVTGDYEPGNCRWASSVEQQRNKRNNHMLTANGETRCISEWAEITGIQKVTIRARIRKGWSHSDAVNTPPEPRRKRSN</sequence>
<proteinExistence type="predicted"/>
<dbReference type="STRING" id="1215104.GCA_000730585_02822"/>
<dbReference type="Proteomes" id="UP000198407">
    <property type="component" value="Unassembled WGS sequence"/>
</dbReference>
<organism evidence="1 2">
    <name type="scientific">Pseudomonas japonica</name>
    <dbReference type="NCBI Taxonomy" id="256466"/>
    <lineage>
        <taxon>Bacteria</taxon>
        <taxon>Pseudomonadati</taxon>
        <taxon>Pseudomonadota</taxon>
        <taxon>Gammaproteobacteria</taxon>
        <taxon>Pseudomonadales</taxon>
        <taxon>Pseudomonadaceae</taxon>
        <taxon>Pseudomonas</taxon>
    </lineage>
</organism>
<evidence type="ECO:0008006" key="3">
    <source>
        <dbReference type="Google" id="ProtNLM"/>
    </source>
</evidence>
<reference evidence="2" key="1">
    <citation type="submission" date="2017-06" db="EMBL/GenBank/DDBJ databases">
        <authorList>
            <person name="Varghese N."/>
            <person name="Submissions S."/>
        </authorList>
    </citation>
    <scope>NUCLEOTIDE SEQUENCE [LARGE SCALE GENOMIC DNA]</scope>
    <source>
        <strain evidence="2">DSM 22348</strain>
    </source>
</reference>
<name>A0A239BRL1_9PSED</name>
<gene>
    <name evidence="1" type="ORF">SAMN05444352_103161</name>
</gene>
<evidence type="ECO:0000313" key="2">
    <source>
        <dbReference type="Proteomes" id="UP000198407"/>
    </source>
</evidence>
<dbReference type="AlphaFoldDB" id="A0A239BRL1"/>
<protein>
    <recommendedName>
        <fullName evidence="3">AP2 domain-containing protein</fullName>
    </recommendedName>
</protein>
<dbReference type="OrthoDB" id="552713at2"/>